<feature type="region of interest" description="Disordered" evidence="1">
    <location>
        <begin position="472"/>
        <end position="496"/>
    </location>
</feature>
<protein>
    <submittedName>
        <fullName evidence="2">Uncharacterized protein</fullName>
    </submittedName>
</protein>
<reference evidence="2 3" key="1">
    <citation type="submission" date="2014-04" db="EMBL/GenBank/DDBJ databases">
        <authorList>
            <consortium name="DOE Joint Genome Institute"/>
            <person name="Kuo A."/>
            <person name="Girlanda M."/>
            <person name="Perotto S."/>
            <person name="Kohler A."/>
            <person name="Nagy L.G."/>
            <person name="Floudas D."/>
            <person name="Copeland A."/>
            <person name="Barry K.W."/>
            <person name="Cichocki N."/>
            <person name="Veneault-Fourrey C."/>
            <person name="LaButti K."/>
            <person name="Lindquist E.A."/>
            <person name="Lipzen A."/>
            <person name="Lundell T."/>
            <person name="Morin E."/>
            <person name="Murat C."/>
            <person name="Sun H."/>
            <person name="Tunlid A."/>
            <person name="Henrissat B."/>
            <person name="Grigoriev I.V."/>
            <person name="Hibbett D.S."/>
            <person name="Martin F."/>
            <person name="Nordberg H.P."/>
            <person name="Cantor M.N."/>
            <person name="Hua S.X."/>
        </authorList>
    </citation>
    <scope>NUCLEOTIDE SEQUENCE [LARGE SCALE GENOMIC DNA]</scope>
    <source>
        <strain evidence="2 3">MUT 4182</strain>
    </source>
</reference>
<dbReference type="EMBL" id="KN823131">
    <property type="protein sequence ID" value="KIO21670.1"/>
    <property type="molecule type" value="Genomic_DNA"/>
</dbReference>
<dbReference type="HOGENOM" id="CLU_517953_0_0_1"/>
<accession>A0A0C3Q0U7</accession>
<dbReference type="SUPFAM" id="SSF52047">
    <property type="entry name" value="RNI-like"/>
    <property type="match status" value="1"/>
</dbReference>
<proteinExistence type="predicted"/>
<organism evidence="2 3">
    <name type="scientific">Tulasnella calospora MUT 4182</name>
    <dbReference type="NCBI Taxonomy" id="1051891"/>
    <lineage>
        <taxon>Eukaryota</taxon>
        <taxon>Fungi</taxon>
        <taxon>Dikarya</taxon>
        <taxon>Basidiomycota</taxon>
        <taxon>Agaricomycotina</taxon>
        <taxon>Agaricomycetes</taxon>
        <taxon>Cantharellales</taxon>
        <taxon>Tulasnellaceae</taxon>
        <taxon>Tulasnella</taxon>
    </lineage>
</organism>
<keyword evidence="3" id="KW-1185">Reference proteome</keyword>
<dbReference type="InterPro" id="IPR032675">
    <property type="entry name" value="LRR_dom_sf"/>
</dbReference>
<name>A0A0C3Q0U7_9AGAM</name>
<gene>
    <name evidence="2" type="ORF">M407DRAFT_28737</name>
</gene>
<sequence length="526" mass="58863">MDTIPTEILIHILNFSIPSKRQRRVRKSLSRVCHFWRTAIYGSPLFWTEVRLHRTNEELQETLRRNSNGPLDVIWAPSNPGKFMDYAGMQRLAIISSQSQRWRSLVLAGPITHEIETQLMAVPTPRLVNLNIVGSFFGAPELGLSGAGASLRELTLGSAALDWGNPRLTGLRCLRLHTPRHKTPTVEQLHTILSSSPSLEILDLACWTSLSHSEPKRKELGPVLLPSLTTLAVEGVPSTVLGMLVTCIQAPNCRYIRLPSISHTLFRDNHPLKELVKLCQGPLSTVPRVLVSYNRGSGSCIITHRGTDLPPQPNIRESLVKLAKRRGVYFQTEGIFIPILEGDALRSSEGRVRSFIQEFVQPALRDLSVEIQLDLHHKWPRLTDTPSNPPKSVVTDLLLSVPLVTHLRIRSYFDPMDVLPFISTSQAVRTMDGEGGPESSWPIPLMQTLTVACNSENQSAVLESLESLISKRGPHIHHETPTPSGQADDRRDGVSHPLRPLKHIIVEDENELPFKVWDTRQGWRAC</sequence>
<evidence type="ECO:0000313" key="2">
    <source>
        <dbReference type="EMBL" id="KIO21670.1"/>
    </source>
</evidence>
<evidence type="ECO:0000313" key="3">
    <source>
        <dbReference type="Proteomes" id="UP000054248"/>
    </source>
</evidence>
<dbReference type="AlphaFoldDB" id="A0A0C3Q0U7"/>
<dbReference type="OrthoDB" id="3239502at2759"/>
<evidence type="ECO:0000256" key="1">
    <source>
        <dbReference type="SAM" id="MobiDB-lite"/>
    </source>
</evidence>
<reference evidence="3" key="2">
    <citation type="submission" date="2015-01" db="EMBL/GenBank/DDBJ databases">
        <title>Evolutionary Origins and Diversification of the Mycorrhizal Mutualists.</title>
        <authorList>
            <consortium name="DOE Joint Genome Institute"/>
            <consortium name="Mycorrhizal Genomics Consortium"/>
            <person name="Kohler A."/>
            <person name="Kuo A."/>
            <person name="Nagy L.G."/>
            <person name="Floudas D."/>
            <person name="Copeland A."/>
            <person name="Barry K.W."/>
            <person name="Cichocki N."/>
            <person name="Veneault-Fourrey C."/>
            <person name="LaButti K."/>
            <person name="Lindquist E.A."/>
            <person name="Lipzen A."/>
            <person name="Lundell T."/>
            <person name="Morin E."/>
            <person name="Murat C."/>
            <person name="Riley R."/>
            <person name="Ohm R."/>
            <person name="Sun H."/>
            <person name="Tunlid A."/>
            <person name="Henrissat B."/>
            <person name="Grigoriev I.V."/>
            <person name="Hibbett D.S."/>
            <person name="Martin F."/>
        </authorList>
    </citation>
    <scope>NUCLEOTIDE SEQUENCE [LARGE SCALE GENOMIC DNA]</scope>
    <source>
        <strain evidence="3">MUT 4182</strain>
    </source>
</reference>
<dbReference type="Proteomes" id="UP000054248">
    <property type="component" value="Unassembled WGS sequence"/>
</dbReference>
<dbReference type="Gene3D" id="3.80.10.10">
    <property type="entry name" value="Ribonuclease Inhibitor"/>
    <property type="match status" value="1"/>
</dbReference>